<dbReference type="NCBIfam" id="TIGR04057">
    <property type="entry name" value="SusC_RagA_signa"/>
    <property type="match status" value="1"/>
</dbReference>
<evidence type="ECO:0000259" key="3">
    <source>
        <dbReference type="Pfam" id="PF07715"/>
    </source>
</evidence>
<dbReference type="NCBIfam" id="TIGR04056">
    <property type="entry name" value="OMP_RagA_SusC"/>
    <property type="match status" value="1"/>
</dbReference>
<dbReference type="Gene3D" id="2.170.130.10">
    <property type="entry name" value="TonB-dependent receptor, plug domain"/>
    <property type="match status" value="1"/>
</dbReference>
<keyword evidence="1" id="KW-0472">Membrane</keyword>
<dbReference type="GO" id="GO:0009279">
    <property type="term" value="C:cell outer membrane"/>
    <property type="evidence" value="ECO:0007669"/>
    <property type="project" value="UniProtKB-SubCell"/>
</dbReference>
<sequence length="1121" mass="124632">MKLTILLLTAALFTSHASGLAQNVTISGKDLTFKRIFTAIEKQTGYVFFGNRELFSSKKTVSLSVYNIELRALLDMILKDQPYEYAIEDRTVFISKKAVKYAPLVFANLLEEPEDAFIDVKGRVVSDKGEPVAAATILIKGTTTGTNTDEDGSFSLKGVDQNATLVISGVNIETFEVAVRNRRDLGTLEAKLKVTEEENVVVVGYGRQKKISLVGAQATVNIEEVKLPVANLSASLAGRIAGLVGVQRTGLPGSNAADIWIRGISTFSGSGNSATPLIIVDGVQGRDINAFDPEDIQSFTILKDASATAVYGAQGANGVILITTKKGKTGKPVLMFNYNQGVVAFTETPKLTNGEQYMRLRNEAQNATAGYAAEYSEKVIAATVAGTEPYVYPNVDWMDALFKSTAENRRFNFSARGGSTNTSYYTSLAYYDETSLLRTDNLAAYKADTRFRRYNFTSNVDMDWTKTTRFSLGLQGYITNTDYPGTNPQDAFDRVMQTNPILYPIMYPGNLVPAVNASADAQPNPYALITQTGYQNIFASQLYTNAQISQKLDFIVKGLTFHSMFSFDTWNSHTINRTRSRSTYMVDKVNPYLADSTLNLTVMSNGTDNLSYSRSNSGNRQIYTESGLNYTNSFGDHNVTGMLLYKQTSRIGAFADNLISSLPYRNQGIVGRATYSYDNRYFVEFNGSYDGAENFAPSKKFGFFPSLGVGWVLSNEKFWEPVKDVFSFFKLRYSNGVVGDGAGGNRRFGFMTLVTTGATGYQFYTGSNTYKAGVAISDYGVPITWAESHKQNLGWEFRILDDYLSVTLDYFKEHRTGVFLQRGSLPLYIGLQTQPWGNLGVIDNRGFEGTVELAPLKWGNTSWTFRGTFSYNKDKVIENDYPIQLYPYLERRGRNYLGTYGYVAEGLFQTQSEIETHADQTGLGSPRVGDIKYKDLNGDGVINTYDQTKIGNGDVPNWTYGAGFNVTWKNWYFGAFFQGISGADRQLSGDGIIPFNNSTGAERSNLFAIAEDRWTEENPKENPFYPRLAYGNAGNKNNAQTSTWWQKDIDFIRLKTLDFGYYIPTKGFVKTIGVKNARIYFQGVNLLYWSPFKLWDPELNTSNGTSYPNTKTFSFGIQANL</sequence>
<dbReference type="Pfam" id="PF13715">
    <property type="entry name" value="CarbopepD_reg_2"/>
    <property type="match status" value="1"/>
</dbReference>
<dbReference type="InterPro" id="IPR008969">
    <property type="entry name" value="CarboxyPept-like_regulatory"/>
</dbReference>
<dbReference type="AlphaFoldDB" id="A0AAJ5WRC4"/>
<dbReference type="FunFam" id="2.170.130.10:FF:000003">
    <property type="entry name" value="SusC/RagA family TonB-linked outer membrane protein"/>
    <property type="match status" value="1"/>
</dbReference>
<comment type="subcellular location">
    <subcellularLocation>
        <location evidence="1">Cell outer membrane</location>
        <topology evidence="1">Multi-pass membrane protein</topology>
    </subcellularLocation>
</comment>
<dbReference type="InterPro" id="IPR023997">
    <property type="entry name" value="TonB-dep_OMP_SusC/RagA_CS"/>
</dbReference>
<keyword evidence="1" id="KW-0812">Transmembrane</keyword>
<keyword evidence="2" id="KW-0732">Signal</keyword>
<feature type="chain" id="PRO_5042577861" evidence="2">
    <location>
        <begin position="22"/>
        <end position="1121"/>
    </location>
</feature>
<dbReference type="SUPFAM" id="SSF49464">
    <property type="entry name" value="Carboxypeptidase regulatory domain-like"/>
    <property type="match status" value="1"/>
</dbReference>
<comment type="similarity">
    <text evidence="1">Belongs to the TonB-dependent receptor family.</text>
</comment>
<keyword evidence="1" id="KW-1134">Transmembrane beta strand</keyword>
<dbReference type="EMBL" id="CP119311">
    <property type="protein sequence ID" value="WEK35350.1"/>
    <property type="molecule type" value="Genomic_DNA"/>
</dbReference>
<dbReference type="InterPro" id="IPR023996">
    <property type="entry name" value="TonB-dep_OMP_SusC/RagA"/>
</dbReference>
<reference evidence="4" key="1">
    <citation type="submission" date="2023-03" db="EMBL/GenBank/DDBJ databases">
        <title>Andean soil-derived lignocellulolytic bacterial consortium as a source of novel taxa and putative plastic-active enzymes.</title>
        <authorList>
            <person name="Diaz-Garcia L."/>
            <person name="Chuvochina M."/>
            <person name="Feuerriegel G."/>
            <person name="Bunk B."/>
            <person name="Sproer C."/>
            <person name="Streit W.R."/>
            <person name="Rodriguez L.M."/>
            <person name="Overmann J."/>
            <person name="Jimenez D.J."/>
        </authorList>
    </citation>
    <scope>NUCLEOTIDE SEQUENCE</scope>
    <source>
        <strain evidence="4">MAG 7</strain>
    </source>
</reference>
<organism evidence="4 5">
    <name type="scientific">Candidatus Pseudobacter hemicellulosilyticus</name>
    <dbReference type="NCBI Taxonomy" id="3121375"/>
    <lineage>
        <taxon>Bacteria</taxon>
        <taxon>Pseudomonadati</taxon>
        <taxon>Bacteroidota</taxon>
        <taxon>Chitinophagia</taxon>
        <taxon>Chitinophagales</taxon>
        <taxon>Chitinophagaceae</taxon>
        <taxon>Pseudobacter</taxon>
    </lineage>
</organism>
<protein>
    <submittedName>
        <fullName evidence="4">TonB-dependent receptor</fullName>
    </submittedName>
</protein>
<dbReference type="InterPro" id="IPR037066">
    <property type="entry name" value="Plug_dom_sf"/>
</dbReference>
<gene>
    <name evidence="4" type="ORF">P0Y53_22895</name>
</gene>
<dbReference type="Gene3D" id="2.60.40.1120">
    <property type="entry name" value="Carboxypeptidase-like, regulatory domain"/>
    <property type="match status" value="1"/>
</dbReference>
<dbReference type="InterPro" id="IPR012910">
    <property type="entry name" value="Plug_dom"/>
</dbReference>
<evidence type="ECO:0000313" key="5">
    <source>
        <dbReference type="Proteomes" id="UP001220610"/>
    </source>
</evidence>
<evidence type="ECO:0000256" key="1">
    <source>
        <dbReference type="PROSITE-ProRule" id="PRU01360"/>
    </source>
</evidence>
<feature type="domain" description="TonB-dependent receptor plug" evidence="3">
    <location>
        <begin position="226"/>
        <end position="319"/>
    </location>
</feature>
<keyword evidence="4" id="KW-0675">Receptor</keyword>
<accession>A0AAJ5WRC4</accession>
<proteinExistence type="inferred from homology"/>
<feature type="signal peptide" evidence="2">
    <location>
        <begin position="1"/>
        <end position="21"/>
    </location>
</feature>
<evidence type="ECO:0000256" key="2">
    <source>
        <dbReference type="SAM" id="SignalP"/>
    </source>
</evidence>
<evidence type="ECO:0000313" key="4">
    <source>
        <dbReference type="EMBL" id="WEK35350.1"/>
    </source>
</evidence>
<dbReference type="InterPro" id="IPR039426">
    <property type="entry name" value="TonB-dep_rcpt-like"/>
</dbReference>
<dbReference type="Proteomes" id="UP001220610">
    <property type="component" value="Chromosome"/>
</dbReference>
<dbReference type="SUPFAM" id="SSF56935">
    <property type="entry name" value="Porins"/>
    <property type="match status" value="1"/>
</dbReference>
<keyword evidence="1" id="KW-0998">Cell outer membrane</keyword>
<dbReference type="PROSITE" id="PS52016">
    <property type="entry name" value="TONB_DEPENDENT_REC_3"/>
    <property type="match status" value="1"/>
</dbReference>
<name>A0AAJ5WRC4_9BACT</name>
<keyword evidence="1" id="KW-0813">Transport</keyword>
<dbReference type="Pfam" id="PF07715">
    <property type="entry name" value="Plug"/>
    <property type="match status" value="1"/>
</dbReference>